<dbReference type="PANTHER" id="PTHR42924">
    <property type="entry name" value="EXONUCLEASE"/>
    <property type="match status" value="1"/>
</dbReference>
<comment type="caution">
    <text evidence="2">The sequence shown here is derived from an EMBL/GenBank/DDBJ whole genome shotgun (WGS) entry which is preliminary data.</text>
</comment>
<feature type="non-terminal residue" evidence="2">
    <location>
        <position position="63"/>
    </location>
</feature>
<dbReference type="Pfam" id="PF02811">
    <property type="entry name" value="PHP"/>
    <property type="match status" value="1"/>
</dbReference>
<dbReference type="InterPro" id="IPR004013">
    <property type="entry name" value="PHP_dom"/>
</dbReference>
<feature type="domain" description="Polymerase/histidinol phosphatase N-terminal" evidence="1">
    <location>
        <begin position="3"/>
        <end position="63"/>
    </location>
</feature>
<dbReference type="SMART" id="SM00481">
    <property type="entry name" value="POLIIIAc"/>
    <property type="match status" value="1"/>
</dbReference>
<dbReference type="Gene3D" id="3.20.20.140">
    <property type="entry name" value="Metal-dependent hydrolases"/>
    <property type="match status" value="1"/>
</dbReference>
<dbReference type="InterPro" id="IPR016195">
    <property type="entry name" value="Pol/histidinol_Pase-like"/>
</dbReference>
<accession>X0S1W6</accession>
<dbReference type="InterPro" id="IPR003141">
    <property type="entry name" value="Pol/His_phosphatase_N"/>
</dbReference>
<dbReference type="EMBL" id="BARS01008176">
    <property type="protein sequence ID" value="GAF75024.1"/>
    <property type="molecule type" value="Genomic_DNA"/>
</dbReference>
<protein>
    <recommendedName>
        <fullName evidence="1">Polymerase/histidinol phosphatase N-terminal domain-containing protein</fullName>
    </recommendedName>
</protein>
<gene>
    <name evidence="2" type="ORF">S01H1_15648</name>
</gene>
<dbReference type="SUPFAM" id="SSF89550">
    <property type="entry name" value="PHP domain-like"/>
    <property type="match status" value="1"/>
</dbReference>
<sequence length="63" mass="7125">MKIDLHIHTKTCSDGNLTIEEVFQEAKKRNIDLMSTTDHDSIDCQERAIALAKKYGITYITGV</sequence>
<dbReference type="GO" id="GO:0004534">
    <property type="term" value="F:5'-3' RNA exonuclease activity"/>
    <property type="evidence" value="ECO:0007669"/>
    <property type="project" value="TreeGrafter"/>
</dbReference>
<evidence type="ECO:0000313" key="2">
    <source>
        <dbReference type="EMBL" id="GAF75024.1"/>
    </source>
</evidence>
<dbReference type="AlphaFoldDB" id="X0S1W6"/>
<dbReference type="InterPro" id="IPR052018">
    <property type="entry name" value="PHP_domain"/>
</dbReference>
<name>X0S1W6_9ZZZZ</name>
<organism evidence="2">
    <name type="scientific">marine sediment metagenome</name>
    <dbReference type="NCBI Taxonomy" id="412755"/>
    <lineage>
        <taxon>unclassified sequences</taxon>
        <taxon>metagenomes</taxon>
        <taxon>ecological metagenomes</taxon>
    </lineage>
</organism>
<proteinExistence type="predicted"/>
<evidence type="ECO:0000259" key="1">
    <source>
        <dbReference type="SMART" id="SM00481"/>
    </source>
</evidence>
<dbReference type="PANTHER" id="PTHR42924:SF3">
    <property type="entry name" value="POLYMERASE_HISTIDINOL PHOSPHATASE N-TERMINAL DOMAIN-CONTAINING PROTEIN"/>
    <property type="match status" value="1"/>
</dbReference>
<reference evidence="2" key="1">
    <citation type="journal article" date="2014" name="Front. Microbiol.">
        <title>High frequency of phylogenetically diverse reductive dehalogenase-homologous genes in deep subseafloor sedimentary metagenomes.</title>
        <authorList>
            <person name="Kawai M."/>
            <person name="Futagami T."/>
            <person name="Toyoda A."/>
            <person name="Takaki Y."/>
            <person name="Nishi S."/>
            <person name="Hori S."/>
            <person name="Arai W."/>
            <person name="Tsubouchi T."/>
            <person name="Morono Y."/>
            <person name="Uchiyama I."/>
            <person name="Ito T."/>
            <person name="Fujiyama A."/>
            <person name="Inagaki F."/>
            <person name="Takami H."/>
        </authorList>
    </citation>
    <scope>NUCLEOTIDE SEQUENCE</scope>
    <source>
        <strain evidence="2">Expedition CK06-06</strain>
    </source>
</reference>
<dbReference type="GO" id="GO:0035312">
    <property type="term" value="F:5'-3' DNA exonuclease activity"/>
    <property type="evidence" value="ECO:0007669"/>
    <property type="project" value="TreeGrafter"/>
</dbReference>